<evidence type="ECO:0000313" key="9">
    <source>
        <dbReference type="Proteomes" id="UP001314263"/>
    </source>
</evidence>
<evidence type="ECO:0000256" key="1">
    <source>
        <dbReference type="ARBA" id="ARBA00022723"/>
    </source>
</evidence>
<dbReference type="PROSITE" id="PS50103">
    <property type="entry name" value="ZF_C3H1"/>
    <property type="match status" value="1"/>
</dbReference>
<dbReference type="Proteomes" id="UP001314263">
    <property type="component" value="Unassembled WGS sequence"/>
</dbReference>
<evidence type="ECO:0000256" key="6">
    <source>
        <dbReference type="SAM" id="MobiDB-lite"/>
    </source>
</evidence>
<name>A0AAV1IGZ0_9CHLO</name>
<protein>
    <recommendedName>
        <fullName evidence="7">C3H1-type domain-containing protein</fullName>
    </recommendedName>
</protein>
<organism evidence="8 9">
    <name type="scientific">Coccomyxa viridis</name>
    <dbReference type="NCBI Taxonomy" id="1274662"/>
    <lineage>
        <taxon>Eukaryota</taxon>
        <taxon>Viridiplantae</taxon>
        <taxon>Chlorophyta</taxon>
        <taxon>core chlorophytes</taxon>
        <taxon>Trebouxiophyceae</taxon>
        <taxon>Trebouxiophyceae incertae sedis</taxon>
        <taxon>Coccomyxaceae</taxon>
        <taxon>Coccomyxa</taxon>
    </lineage>
</organism>
<comment type="caution">
    <text evidence="8">The sequence shown here is derived from an EMBL/GenBank/DDBJ whole genome shotgun (WGS) entry which is preliminary data.</text>
</comment>
<feature type="region of interest" description="Disordered" evidence="6">
    <location>
        <begin position="443"/>
        <end position="491"/>
    </location>
</feature>
<dbReference type="InterPro" id="IPR000571">
    <property type="entry name" value="Znf_CCCH"/>
</dbReference>
<dbReference type="Pfam" id="PF25512">
    <property type="entry name" value="zf-CCCH_AtC3H23"/>
    <property type="match status" value="1"/>
</dbReference>
<dbReference type="SUPFAM" id="SSF90229">
    <property type="entry name" value="CCCH zinc finger"/>
    <property type="match status" value="1"/>
</dbReference>
<keyword evidence="4" id="KW-0238">DNA-binding</keyword>
<dbReference type="InterPro" id="IPR057444">
    <property type="entry name" value="Znf-CCCH_AtC3H23-like"/>
</dbReference>
<feature type="compositionally biased region" description="Low complexity" evidence="6">
    <location>
        <begin position="457"/>
        <end position="470"/>
    </location>
</feature>
<evidence type="ECO:0000256" key="2">
    <source>
        <dbReference type="ARBA" id="ARBA00022771"/>
    </source>
</evidence>
<dbReference type="InterPro" id="IPR045234">
    <property type="entry name" value="Unkempt-like"/>
</dbReference>
<evidence type="ECO:0000313" key="8">
    <source>
        <dbReference type="EMBL" id="CAK0786586.1"/>
    </source>
</evidence>
<dbReference type="EMBL" id="CAUYUE010000015">
    <property type="protein sequence ID" value="CAK0786586.1"/>
    <property type="molecule type" value="Genomic_DNA"/>
</dbReference>
<dbReference type="GO" id="GO:0008270">
    <property type="term" value="F:zinc ion binding"/>
    <property type="evidence" value="ECO:0007669"/>
    <property type="project" value="UniProtKB-KW"/>
</dbReference>
<dbReference type="InterPro" id="IPR036855">
    <property type="entry name" value="Znf_CCCH_sf"/>
</dbReference>
<evidence type="ECO:0000259" key="7">
    <source>
        <dbReference type="PROSITE" id="PS50103"/>
    </source>
</evidence>
<keyword evidence="3 5" id="KW-0862">Zinc</keyword>
<keyword evidence="9" id="KW-1185">Reference proteome</keyword>
<dbReference type="Gene3D" id="3.30.1370.210">
    <property type="match status" value="1"/>
</dbReference>
<sequence length="738" mass="76568">MVQGIKTPEGVIYEVDTGPPINTSIDDPDNQRFKEDDFRMLYMKVLPCSIRHVHDWSSCNFTHPGEKARRRDPQTHSYTGIACPDMKKTGLCVRGDRCPYAHNVFEYWLHPTRYRSQLCNDGPKCRRKVCFFAHTIDELRVPPSKPFVAPDMLTGAIELETAAAMPQAQQAAAQLETATPAPMPSPVKLGQPGQVGELPHVQPRSPVAAHEPPPVRNMSMSTASTSGSVELAQPRTLELDSSQSVGTYMSSQTVSFAPPEGFMDVDTSAVGRKSPGAADAASSASGLSALQEVAASLANVKAAIKTGAADRNQVIDMLTNLLRETLQETTTAVAPETTTVVAPCSKTANAFAAVAPPPAAGKEDPFSTAAERSFDAPWPGEEAAQESGAGAASALGAAAAELSAELSLSALMGTKAAASLARGPSSSQPLAGRVPSREISLGAMPRQSSAPQTPNISARAAATSSHTSRTQLTRIPEPAISKPPSGLSGSVGQQVQAAALQQQLLQQLQMRRAAQYGGGGAKGGAPVRPGAFPDLHTALEEYSRSGDISVLQGLSNIMGSSEQQNLRSLSADVRHSAGFATAAGQGTGLTARDLLYPDSFSDAYQYAVDPQGQPLGAQFLSAMEGNAPRAGSAPAYLNTSAANPLGGYGGYGTSMAHSLYDTYGAHTFDSAGAVEGAGPSAQAAVEHTRSSGMSAFEAGYLHAASAMGLHGGSDQANLPAAGYIAPAGSGSEAWNPSQ</sequence>
<keyword evidence="1 5" id="KW-0479">Metal-binding</keyword>
<keyword evidence="2 5" id="KW-0863">Zinc-finger</keyword>
<dbReference type="PANTHER" id="PTHR14493">
    <property type="entry name" value="UNKEMPT FAMILY MEMBER"/>
    <property type="match status" value="1"/>
</dbReference>
<dbReference type="GO" id="GO:0003677">
    <property type="term" value="F:DNA binding"/>
    <property type="evidence" value="ECO:0007669"/>
    <property type="project" value="UniProtKB-KW"/>
</dbReference>
<gene>
    <name evidence="8" type="ORF">CVIRNUC_009800</name>
</gene>
<evidence type="ECO:0000256" key="4">
    <source>
        <dbReference type="ARBA" id="ARBA00023125"/>
    </source>
</evidence>
<evidence type="ECO:0000256" key="3">
    <source>
        <dbReference type="ARBA" id="ARBA00022833"/>
    </source>
</evidence>
<feature type="compositionally biased region" description="Polar residues" evidence="6">
    <location>
        <begin position="446"/>
        <end position="456"/>
    </location>
</feature>
<accession>A0AAV1IGZ0</accession>
<dbReference type="SMART" id="SM00356">
    <property type="entry name" value="ZnF_C3H1"/>
    <property type="match status" value="2"/>
</dbReference>
<dbReference type="AlphaFoldDB" id="A0AAV1IGZ0"/>
<proteinExistence type="predicted"/>
<feature type="zinc finger region" description="C3H1-type" evidence="5">
    <location>
        <begin position="77"/>
        <end position="105"/>
    </location>
</feature>
<feature type="domain" description="C3H1-type" evidence="7">
    <location>
        <begin position="77"/>
        <end position="105"/>
    </location>
</feature>
<reference evidence="8 9" key="1">
    <citation type="submission" date="2023-10" db="EMBL/GenBank/DDBJ databases">
        <authorList>
            <person name="Maclean D."/>
            <person name="Macfadyen A."/>
        </authorList>
    </citation>
    <scope>NUCLEOTIDE SEQUENCE [LARGE SCALE GENOMIC DNA]</scope>
</reference>
<evidence type="ECO:0000256" key="5">
    <source>
        <dbReference type="PROSITE-ProRule" id="PRU00723"/>
    </source>
</evidence>
<dbReference type="PANTHER" id="PTHR14493:SF50">
    <property type="entry name" value="RING FINGER PROTEIN UNKEMPT"/>
    <property type="match status" value="1"/>
</dbReference>